<dbReference type="Pfam" id="PF00400">
    <property type="entry name" value="WD40"/>
    <property type="match status" value="5"/>
</dbReference>
<organism evidence="6">
    <name type="scientific">Aureococcus anophagefferens</name>
    <name type="common">Harmful bloom alga</name>
    <dbReference type="NCBI Taxonomy" id="44056"/>
    <lineage>
        <taxon>Eukaryota</taxon>
        <taxon>Sar</taxon>
        <taxon>Stramenopiles</taxon>
        <taxon>Ochrophyta</taxon>
        <taxon>Pelagophyceae</taxon>
        <taxon>Pelagomonadales</taxon>
        <taxon>Pelagomonadaceae</taxon>
        <taxon>Aureococcus</taxon>
    </lineage>
</organism>
<name>F0YKY0_AURAN</name>
<dbReference type="InterPro" id="IPR019775">
    <property type="entry name" value="WD40_repeat_CS"/>
</dbReference>
<dbReference type="InterPro" id="IPR020472">
    <property type="entry name" value="WD40_PAC1"/>
</dbReference>
<dbReference type="PROSITE" id="PS50082">
    <property type="entry name" value="WD_REPEATS_2"/>
    <property type="match status" value="4"/>
</dbReference>
<evidence type="ECO:0000256" key="2">
    <source>
        <dbReference type="ARBA" id="ARBA00022574"/>
    </source>
</evidence>
<dbReference type="InterPro" id="IPR015943">
    <property type="entry name" value="WD40/YVTN_repeat-like_dom_sf"/>
</dbReference>
<dbReference type="OMA" id="AYNGHSH"/>
<feature type="repeat" description="WD" evidence="4">
    <location>
        <begin position="169"/>
        <end position="200"/>
    </location>
</feature>
<dbReference type="Proteomes" id="UP000002729">
    <property type="component" value="Unassembled WGS sequence"/>
</dbReference>
<feature type="repeat" description="WD" evidence="4">
    <location>
        <begin position="263"/>
        <end position="304"/>
    </location>
</feature>
<dbReference type="PROSITE" id="PS00678">
    <property type="entry name" value="WD_REPEATS_1"/>
    <property type="match status" value="2"/>
</dbReference>
<dbReference type="GO" id="GO:0031929">
    <property type="term" value="P:TOR signaling"/>
    <property type="evidence" value="ECO:0007669"/>
    <property type="project" value="InterPro"/>
</dbReference>
<dbReference type="OrthoDB" id="400at2759"/>
<dbReference type="SUPFAM" id="SSF50978">
    <property type="entry name" value="WD40 repeat-like"/>
    <property type="match status" value="1"/>
</dbReference>
<accession>F0YKY0</accession>
<evidence type="ECO:0000313" key="6">
    <source>
        <dbReference type="Proteomes" id="UP000002729"/>
    </source>
</evidence>
<dbReference type="KEGG" id="aaf:AURANDRAFT_70402"/>
<dbReference type="InterPro" id="IPR037588">
    <property type="entry name" value="MLST8"/>
</dbReference>
<feature type="repeat" description="WD" evidence="4">
    <location>
        <begin position="233"/>
        <end position="261"/>
    </location>
</feature>
<dbReference type="GO" id="GO:0031931">
    <property type="term" value="C:TORC1 complex"/>
    <property type="evidence" value="ECO:0007669"/>
    <property type="project" value="InterPro"/>
</dbReference>
<dbReference type="InParanoid" id="F0YKY0"/>
<keyword evidence="3" id="KW-0677">Repeat</keyword>
<sequence length="322" mass="35012">MAAVVLATAGYDHKIRFWEASSRVCTRIVRHPDSQVNCLAIAHDKFYLAAGGNPHAMSGVRIFDVVNSSNSSPIAEFSHGGNVTSVGFQHDRSWLYSASEDGTIKIWDLRAPPRCQLTYTTVGEDGRPCACNAVALHPNQGELASADHAGLVRIWDLAADKCATELRSTDGRLSPVRSVAIASDTSYLVAGTNEANVYVWRPVQSKTYELEHVIEAAHEDGSDHAYILKCGISPDAQLLVTTSSDKTAKIWSVNRGWALEKTLAQHQRWVWDACFSADSAYLVTASSDHSARLWDLQSGAAIRYYSGHSLAVTCCALNDSSV</sequence>
<evidence type="ECO:0000256" key="4">
    <source>
        <dbReference type="PROSITE-ProRule" id="PRU00221"/>
    </source>
</evidence>
<dbReference type="RefSeq" id="XP_009041094.1">
    <property type="nucleotide sequence ID" value="XM_009042846.1"/>
</dbReference>
<dbReference type="PROSITE" id="PS50294">
    <property type="entry name" value="WD_REPEATS_REGION"/>
    <property type="match status" value="2"/>
</dbReference>
<dbReference type="PANTHER" id="PTHR19842:SF0">
    <property type="entry name" value="TARGET OF RAPAMYCIN COMPLEX SUBUNIT LST8"/>
    <property type="match status" value="1"/>
</dbReference>
<proteinExistence type="inferred from homology"/>
<dbReference type="eggNOG" id="KOG0315">
    <property type="taxonomic scope" value="Eukaryota"/>
</dbReference>
<evidence type="ECO:0000256" key="3">
    <source>
        <dbReference type="ARBA" id="ARBA00022737"/>
    </source>
</evidence>
<dbReference type="AlphaFoldDB" id="F0YKY0"/>
<dbReference type="InterPro" id="IPR036322">
    <property type="entry name" value="WD40_repeat_dom_sf"/>
</dbReference>
<evidence type="ECO:0000256" key="1">
    <source>
        <dbReference type="ARBA" id="ARBA00009890"/>
    </source>
</evidence>
<dbReference type="CDD" id="cd00200">
    <property type="entry name" value="WD40"/>
    <property type="match status" value="1"/>
</dbReference>
<dbReference type="EMBL" id="GL833154">
    <property type="protein sequence ID" value="EGB04243.1"/>
    <property type="molecule type" value="Genomic_DNA"/>
</dbReference>
<dbReference type="InterPro" id="IPR001680">
    <property type="entry name" value="WD40_rpt"/>
</dbReference>
<gene>
    <name evidence="5" type="ORF">AURANDRAFT_70402</name>
</gene>
<protein>
    <submittedName>
        <fullName evidence="5">Uncharacterized protein</fullName>
    </submittedName>
</protein>
<dbReference type="SMART" id="SM00320">
    <property type="entry name" value="WD40"/>
    <property type="match status" value="6"/>
</dbReference>
<dbReference type="PANTHER" id="PTHR19842">
    <property type="entry name" value="G BETA-LIKE PROTEIN GBL"/>
    <property type="match status" value="1"/>
</dbReference>
<dbReference type="Gene3D" id="2.130.10.10">
    <property type="entry name" value="YVTN repeat-like/Quinoprotein amine dehydrogenase"/>
    <property type="match status" value="1"/>
</dbReference>
<dbReference type="GeneID" id="20227767"/>
<dbReference type="PRINTS" id="PR00320">
    <property type="entry name" value="GPROTEINBRPT"/>
</dbReference>
<reference evidence="5 6" key="1">
    <citation type="journal article" date="2011" name="Proc. Natl. Acad. Sci. U.S.A.">
        <title>Niche of harmful alga Aureococcus anophagefferens revealed through ecogenomics.</title>
        <authorList>
            <person name="Gobler C.J."/>
            <person name="Berry D.L."/>
            <person name="Dyhrman S.T."/>
            <person name="Wilhelm S.W."/>
            <person name="Salamov A."/>
            <person name="Lobanov A.V."/>
            <person name="Zhang Y."/>
            <person name="Collier J.L."/>
            <person name="Wurch L.L."/>
            <person name="Kustka A.B."/>
            <person name="Dill B.D."/>
            <person name="Shah M."/>
            <person name="VerBerkmoes N.C."/>
            <person name="Kuo A."/>
            <person name="Terry A."/>
            <person name="Pangilinan J."/>
            <person name="Lindquist E.A."/>
            <person name="Lucas S."/>
            <person name="Paulsen I.T."/>
            <person name="Hattenrath-Lehmann T.K."/>
            <person name="Talmage S.C."/>
            <person name="Walker E.A."/>
            <person name="Koch F."/>
            <person name="Burson A.M."/>
            <person name="Marcoval M.A."/>
            <person name="Tang Y.Z."/>
            <person name="Lecleir G.R."/>
            <person name="Coyne K.J."/>
            <person name="Berg G.M."/>
            <person name="Bertrand E.M."/>
            <person name="Saito M.A."/>
            <person name="Gladyshev V.N."/>
            <person name="Grigoriev I.V."/>
        </authorList>
    </citation>
    <scope>NUCLEOTIDE SEQUENCE [LARGE SCALE GENOMIC DNA]</scope>
    <source>
        <strain evidence="6">CCMP 1984</strain>
    </source>
</reference>
<keyword evidence="2 4" id="KW-0853">WD repeat</keyword>
<dbReference type="GO" id="GO:0031932">
    <property type="term" value="C:TORC2 complex"/>
    <property type="evidence" value="ECO:0007669"/>
    <property type="project" value="InterPro"/>
</dbReference>
<evidence type="ECO:0000313" key="5">
    <source>
        <dbReference type="EMBL" id="EGB04243.1"/>
    </source>
</evidence>
<comment type="similarity">
    <text evidence="1">Belongs to the WD repeat LST8 family.</text>
</comment>
<keyword evidence="6" id="KW-1185">Reference proteome</keyword>
<feature type="repeat" description="WD" evidence="4">
    <location>
        <begin position="76"/>
        <end position="110"/>
    </location>
</feature>
<dbReference type="GO" id="GO:0032956">
    <property type="term" value="P:regulation of actin cytoskeleton organization"/>
    <property type="evidence" value="ECO:0007669"/>
    <property type="project" value="TreeGrafter"/>
</dbReference>